<dbReference type="RefSeq" id="XP_024335606.1">
    <property type="nucleotide sequence ID" value="XM_024486551.1"/>
</dbReference>
<gene>
    <name evidence="2" type="ORF">POSPLADRAFT_1151586</name>
</gene>
<dbReference type="OrthoDB" id="3437960at2759"/>
<dbReference type="Proteomes" id="UP000194127">
    <property type="component" value="Unassembled WGS sequence"/>
</dbReference>
<keyword evidence="3" id="KW-1185">Reference proteome</keyword>
<evidence type="ECO:0000313" key="2">
    <source>
        <dbReference type="EMBL" id="OSX58812.1"/>
    </source>
</evidence>
<accession>A0A1X6MRI8</accession>
<feature type="domain" description="C2H2-type" evidence="1">
    <location>
        <begin position="119"/>
        <end position="147"/>
    </location>
</feature>
<dbReference type="AlphaFoldDB" id="A0A1X6MRI8"/>
<proteinExistence type="predicted"/>
<evidence type="ECO:0000259" key="1">
    <source>
        <dbReference type="SMART" id="SM00355"/>
    </source>
</evidence>
<reference evidence="2 3" key="1">
    <citation type="submission" date="2017-04" db="EMBL/GenBank/DDBJ databases">
        <title>Genome Sequence of the Model Brown-Rot Fungus Postia placenta SB12.</title>
        <authorList>
            <consortium name="DOE Joint Genome Institute"/>
            <person name="Gaskell J."/>
            <person name="Kersten P."/>
            <person name="Larrondo L.F."/>
            <person name="Canessa P."/>
            <person name="Martinez D."/>
            <person name="Hibbett D."/>
            <person name="Schmoll M."/>
            <person name="Kubicek C.P."/>
            <person name="Martinez A.T."/>
            <person name="Yadav J."/>
            <person name="Master E."/>
            <person name="Magnuson J.K."/>
            <person name="James T."/>
            <person name="Yaver D."/>
            <person name="Berka R."/>
            <person name="Labutti K."/>
            <person name="Lipzen A."/>
            <person name="Aerts A."/>
            <person name="Barry K."/>
            <person name="Henrissat B."/>
            <person name="Blanchette R."/>
            <person name="Grigoriev I."/>
            <person name="Cullen D."/>
        </authorList>
    </citation>
    <scope>NUCLEOTIDE SEQUENCE [LARGE SCALE GENOMIC DNA]</scope>
    <source>
        <strain evidence="2 3">MAD-698-R-SB12</strain>
    </source>
</reference>
<evidence type="ECO:0000313" key="3">
    <source>
        <dbReference type="Proteomes" id="UP000194127"/>
    </source>
</evidence>
<sequence length="239" mass="27407">MDQEFIAEQPQLRTKMEGEDIIATLRSYEPDISGILQAHLTILMTLRNAAWGSVLPDASLGFVMQPEPTTSPKYYILKPLQKKECTVDKYRCHVEGCNFRTDARSSLPTHMMSHVPRNLRCNTCGKGYSSWQRLREHIKKSDNECCHELEVLEQRCERRGARLSTGVAMPVRDNRVRYVHRAGSLYTTIGGLRPPATRAPELASSFLNACFNKKPMLIVQQRYGIVFLRPARWWISHIC</sequence>
<dbReference type="SMART" id="SM00355">
    <property type="entry name" value="ZnF_C2H2"/>
    <property type="match status" value="2"/>
</dbReference>
<dbReference type="EMBL" id="KZ110603">
    <property type="protein sequence ID" value="OSX58812.1"/>
    <property type="molecule type" value="Genomic_DNA"/>
</dbReference>
<protein>
    <recommendedName>
        <fullName evidence="1">C2H2-type domain-containing protein</fullName>
    </recommendedName>
</protein>
<dbReference type="GeneID" id="36331500"/>
<dbReference type="Gene3D" id="3.30.160.60">
    <property type="entry name" value="Classic Zinc Finger"/>
    <property type="match status" value="1"/>
</dbReference>
<name>A0A1X6MRI8_9APHY</name>
<organism evidence="2 3">
    <name type="scientific">Postia placenta MAD-698-R-SB12</name>
    <dbReference type="NCBI Taxonomy" id="670580"/>
    <lineage>
        <taxon>Eukaryota</taxon>
        <taxon>Fungi</taxon>
        <taxon>Dikarya</taxon>
        <taxon>Basidiomycota</taxon>
        <taxon>Agaricomycotina</taxon>
        <taxon>Agaricomycetes</taxon>
        <taxon>Polyporales</taxon>
        <taxon>Adustoporiaceae</taxon>
        <taxon>Rhodonia</taxon>
    </lineage>
</organism>
<dbReference type="InterPro" id="IPR013087">
    <property type="entry name" value="Znf_C2H2_type"/>
</dbReference>
<feature type="domain" description="C2H2-type" evidence="1">
    <location>
        <begin position="90"/>
        <end position="114"/>
    </location>
</feature>